<dbReference type="GO" id="GO:0046872">
    <property type="term" value="F:metal ion binding"/>
    <property type="evidence" value="ECO:0007669"/>
    <property type="project" value="UniProtKB-KW"/>
</dbReference>
<dbReference type="SUPFAM" id="SSF53649">
    <property type="entry name" value="Alkaline phosphatase-like"/>
    <property type="match status" value="1"/>
</dbReference>
<gene>
    <name evidence="4" type="ORF">ATO3_19220</name>
</gene>
<evidence type="ECO:0000313" key="5">
    <source>
        <dbReference type="Proteomes" id="UP000215377"/>
    </source>
</evidence>
<dbReference type="Pfam" id="PF00884">
    <property type="entry name" value="Sulfatase"/>
    <property type="match status" value="1"/>
</dbReference>
<reference evidence="4 5" key="1">
    <citation type="submission" date="2013-04" db="EMBL/GenBank/DDBJ databases">
        <title>Oceanicola sp. 22II1-22F33 Genome Sequencing.</title>
        <authorList>
            <person name="Lai Q."/>
            <person name="Li G."/>
            <person name="Shao Z."/>
        </authorList>
    </citation>
    <scope>NUCLEOTIDE SEQUENCE [LARGE SCALE GENOMIC DNA]</scope>
    <source>
        <strain evidence="4 5">22II1-22F33</strain>
    </source>
</reference>
<keyword evidence="1" id="KW-0479">Metal-binding</keyword>
<dbReference type="InterPro" id="IPR017850">
    <property type="entry name" value="Alkaline_phosphatase_core_sf"/>
</dbReference>
<keyword evidence="5" id="KW-1185">Reference proteome</keyword>
<protein>
    <submittedName>
        <fullName evidence="4">Sulfatase</fullName>
    </submittedName>
</protein>
<sequence>MRTVFVLFDSLNRHALSCYGGEIDTPNFDRLAARTVQFDRHYTGSLPCMPARRDLQTGRLCFPHRSWGPLEPFDNSFAGILSQKGVHTHLVTDHFHYFEDGGAGYHTRYDTWEFVRGQEYDQWKASVAPPLDAYRARYAAASYDPDRKPRRVQHLVNRDHMQAEQDQPTPRCMAAALEFLDENRAADDWLLQLEMFDPHEPFHAPDRFRRDGDSDYTGGVLDWPDYQRVTETPEEVAEIRANYAALVRMCDAYLGHLLDYFDAHDLWADTALILTTDHGFLLSEHEWWGKCRMPYYEEVVHIPLFVHHPDHAEQAGTRCSALTQTGDIMPTLLDLHGCPIPDEVTAHSLMAALRGEAGDRVAATGIFGGPIGVTDGRYMMFHYPPDVLGDGLFEYTLNPQHMRAPFASAEMQTAVMAPPFAFTKGMPVMKIAALPEAMRVPNHDGQTFEDQGFALYDLEADPGQKAPIRDAGVETRLYTGLMDILRATDAPAESYGWYGLADRTV</sequence>
<keyword evidence="2" id="KW-0378">Hydrolase</keyword>
<evidence type="ECO:0000313" key="4">
    <source>
        <dbReference type="EMBL" id="OWU70974.1"/>
    </source>
</evidence>
<dbReference type="AlphaFoldDB" id="A0A225NEK0"/>
<dbReference type="RefSeq" id="WP_088651528.1">
    <property type="nucleotide sequence ID" value="NZ_AQQR01000010.1"/>
</dbReference>
<dbReference type="CDD" id="cd16148">
    <property type="entry name" value="sulfatase_like"/>
    <property type="match status" value="1"/>
</dbReference>
<dbReference type="InterPro" id="IPR000917">
    <property type="entry name" value="Sulfatase_N"/>
</dbReference>
<dbReference type="Gene3D" id="3.40.720.10">
    <property type="entry name" value="Alkaline Phosphatase, subunit A"/>
    <property type="match status" value="1"/>
</dbReference>
<name>A0A225NEK0_9RHOB</name>
<evidence type="ECO:0000256" key="2">
    <source>
        <dbReference type="ARBA" id="ARBA00022801"/>
    </source>
</evidence>
<dbReference type="EMBL" id="AQQR01000010">
    <property type="protein sequence ID" value="OWU70974.1"/>
    <property type="molecule type" value="Genomic_DNA"/>
</dbReference>
<dbReference type="Proteomes" id="UP000215377">
    <property type="component" value="Unassembled WGS sequence"/>
</dbReference>
<dbReference type="GO" id="GO:0005737">
    <property type="term" value="C:cytoplasm"/>
    <property type="evidence" value="ECO:0007669"/>
    <property type="project" value="TreeGrafter"/>
</dbReference>
<accession>A0A225NEK0</accession>
<feature type="domain" description="Sulfatase N-terminal" evidence="3">
    <location>
        <begin position="3"/>
        <end position="337"/>
    </location>
</feature>
<dbReference type="OrthoDB" id="9795675at2"/>
<comment type="caution">
    <text evidence="4">The sequence shown here is derived from an EMBL/GenBank/DDBJ whole genome shotgun (WGS) entry which is preliminary data.</text>
</comment>
<dbReference type="PANTHER" id="PTHR45953">
    <property type="entry name" value="IDURONATE 2-SULFATASE"/>
    <property type="match status" value="1"/>
</dbReference>
<dbReference type="GO" id="GO:0008484">
    <property type="term" value="F:sulfuric ester hydrolase activity"/>
    <property type="evidence" value="ECO:0007669"/>
    <property type="project" value="TreeGrafter"/>
</dbReference>
<evidence type="ECO:0000256" key="1">
    <source>
        <dbReference type="ARBA" id="ARBA00022723"/>
    </source>
</evidence>
<organism evidence="4 5">
    <name type="scientific">Marinibacterium profundimaris</name>
    <dbReference type="NCBI Taxonomy" id="1679460"/>
    <lineage>
        <taxon>Bacteria</taxon>
        <taxon>Pseudomonadati</taxon>
        <taxon>Pseudomonadota</taxon>
        <taxon>Alphaproteobacteria</taxon>
        <taxon>Rhodobacterales</taxon>
        <taxon>Paracoccaceae</taxon>
        <taxon>Marinibacterium</taxon>
    </lineage>
</organism>
<proteinExistence type="predicted"/>
<evidence type="ECO:0000259" key="3">
    <source>
        <dbReference type="Pfam" id="PF00884"/>
    </source>
</evidence>
<dbReference type="PANTHER" id="PTHR45953:SF1">
    <property type="entry name" value="IDURONATE 2-SULFATASE"/>
    <property type="match status" value="1"/>
</dbReference>